<dbReference type="EMBL" id="CACRXK020002353">
    <property type="protein sequence ID" value="CAB3993913.1"/>
    <property type="molecule type" value="Genomic_DNA"/>
</dbReference>
<comment type="caution">
    <text evidence="1">The sequence shown here is derived from an EMBL/GenBank/DDBJ whole genome shotgun (WGS) entry which is preliminary data.</text>
</comment>
<organism evidence="1 2">
    <name type="scientific">Paramuricea clavata</name>
    <name type="common">Red gorgonian</name>
    <name type="synonym">Violescent sea-whip</name>
    <dbReference type="NCBI Taxonomy" id="317549"/>
    <lineage>
        <taxon>Eukaryota</taxon>
        <taxon>Metazoa</taxon>
        <taxon>Cnidaria</taxon>
        <taxon>Anthozoa</taxon>
        <taxon>Octocorallia</taxon>
        <taxon>Malacalcyonacea</taxon>
        <taxon>Plexauridae</taxon>
        <taxon>Paramuricea</taxon>
    </lineage>
</organism>
<protein>
    <submittedName>
        <fullName evidence="1">Uncharacterized protein</fullName>
    </submittedName>
</protein>
<reference evidence="1" key="1">
    <citation type="submission" date="2020-04" db="EMBL/GenBank/DDBJ databases">
        <authorList>
            <person name="Alioto T."/>
            <person name="Alioto T."/>
            <person name="Gomez Garrido J."/>
        </authorList>
    </citation>
    <scope>NUCLEOTIDE SEQUENCE</scope>
    <source>
        <strain evidence="1">A484AB</strain>
    </source>
</reference>
<dbReference type="OrthoDB" id="10579328at2759"/>
<keyword evidence="2" id="KW-1185">Reference proteome</keyword>
<dbReference type="Proteomes" id="UP001152795">
    <property type="component" value="Unassembled WGS sequence"/>
</dbReference>
<gene>
    <name evidence="1" type="ORF">PACLA_8A031929</name>
</gene>
<accession>A0A7D9DV52</accession>
<evidence type="ECO:0000313" key="2">
    <source>
        <dbReference type="Proteomes" id="UP001152795"/>
    </source>
</evidence>
<sequence>MKFKIQLQMRKAYTYSGKNYSCVTLFVGNQGSIKVMCDVRGRSEKTYGWCSEVPGDNACKKLPLREVCKKVMAPGGFIHILHEVFSRWKINAKSFGKRKFQDQTLERI</sequence>
<name>A0A7D9DV52_PARCT</name>
<dbReference type="AlphaFoldDB" id="A0A7D9DV52"/>
<evidence type="ECO:0000313" key="1">
    <source>
        <dbReference type="EMBL" id="CAB3993913.1"/>
    </source>
</evidence>
<proteinExistence type="predicted"/>